<reference evidence="1" key="1">
    <citation type="submission" date="2021-11" db="EMBL/GenBank/DDBJ databases">
        <title>Study of the species diversity of bacterial strains isolated from a unique natural object - Shulgan-Tash cave (Bashkiria).</title>
        <authorList>
            <person name="Sazanova A.L."/>
            <person name="Chirak E.R."/>
            <person name="Safronova V.I."/>
        </authorList>
    </citation>
    <scope>NUCLEOTIDE SEQUENCE</scope>
    <source>
        <strain evidence="1">P1</strain>
    </source>
</reference>
<dbReference type="EMBL" id="CP087977">
    <property type="protein sequence ID" value="UUZ43579.1"/>
    <property type="molecule type" value="Genomic_DNA"/>
</dbReference>
<organism evidence="1 2">
    <name type="scientific">Janibacter limosus</name>
    <dbReference type="NCBI Taxonomy" id="53458"/>
    <lineage>
        <taxon>Bacteria</taxon>
        <taxon>Bacillati</taxon>
        <taxon>Actinomycetota</taxon>
        <taxon>Actinomycetes</taxon>
        <taxon>Micrococcales</taxon>
        <taxon>Intrasporangiaceae</taxon>
        <taxon>Janibacter</taxon>
    </lineage>
</organism>
<evidence type="ECO:0000313" key="2">
    <source>
        <dbReference type="Proteomes" id="UP001059663"/>
    </source>
</evidence>
<sequence length="66" mass="6488">MTRALSLLGASPGEDTPRPMIASNASARRRAGVRSSSSPSGPLTGADKAASAASMIAAPSGSMSTR</sequence>
<protein>
    <submittedName>
        <fullName evidence="1">Uncharacterized protein</fullName>
    </submittedName>
</protein>
<name>A0AC61U0P3_9MICO</name>
<evidence type="ECO:0000313" key="1">
    <source>
        <dbReference type="EMBL" id="UUZ43579.1"/>
    </source>
</evidence>
<accession>A0AC61U0P3</accession>
<dbReference type="Proteomes" id="UP001059663">
    <property type="component" value="Chromosome"/>
</dbReference>
<proteinExistence type="predicted"/>
<gene>
    <name evidence="1" type="ORF">LP422_11350</name>
</gene>